<protein>
    <submittedName>
        <fullName evidence="3">3-oxoacyl-ACP reductase</fullName>
    </submittedName>
</protein>
<evidence type="ECO:0000256" key="1">
    <source>
        <dbReference type="ARBA" id="ARBA00006484"/>
    </source>
</evidence>
<dbReference type="SUPFAM" id="SSF51735">
    <property type="entry name" value="NAD(P)-binding Rossmann-fold domains"/>
    <property type="match status" value="1"/>
</dbReference>
<sequence length="274" mass="28792">MLKKSENDRLPLARKKIVIIGGTAGIGLSAAKAFVRRGAKVVSVGRDPVNNEHAENELAGSGLIFPGDAMQAGTAAEAIELCIRAWGGFDGLYHVAGGSGRKMGDGPLHEITPEGWQHTLNLNLTSVMFSNQAAVRAFLREKRGGTILNMGSVLADAPASHYFATHAYAAAKAAIIGFSKSIAAYYSAHNIRVNVIAPGLVATPMAQRAAGDAEIMHFIQTKQPLGGGRIADPSDLDGAACYFMSDLSRFTTGQVLSVDGGWALSDGQLQSRND</sequence>
<comment type="caution">
    <text evidence="3">The sequence shown here is derived from an EMBL/GenBank/DDBJ whole genome shotgun (WGS) entry which is preliminary data.</text>
</comment>
<dbReference type="InterPro" id="IPR020904">
    <property type="entry name" value="Sc_DH/Rdtase_CS"/>
</dbReference>
<dbReference type="Pfam" id="PF13561">
    <property type="entry name" value="adh_short_C2"/>
    <property type="match status" value="1"/>
</dbReference>
<keyword evidence="2" id="KW-0560">Oxidoreductase</keyword>
<name>A0ABQ1M3S8_9SPHI</name>
<dbReference type="EMBL" id="BMIK01000009">
    <property type="protein sequence ID" value="GGC34262.1"/>
    <property type="molecule type" value="Genomic_DNA"/>
</dbReference>
<accession>A0ABQ1M3S8</accession>
<dbReference type="PANTHER" id="PTHR42760">
    <property type="entry name" value="SHORT-CHAIN DEHYDROGENASES/REDUCTASES FAMILY MEMBER"/>
    <property type="match status" value="1"/>
</dbReference>
<keyword evidence="4" id="KW-1185">Reference proteome</keyword>
<evidence type="ECO:0000313" key="3">
    <source>
        <dbReference type="EMBL" id="GGC34262.1"/>
    </source>
</evidence>
<dbReference type="Proteomes" id="UP000597338">
    <property type="component" value="Unassembled WGS sequence"/>
</dbReference>
<dbReference type="RefSeq" id="WP_188751720.1">
    <property type="nucleotide sequence ID" value="NZ_BMIK01000009.1"/>
</dbReference>
<evidence type="ECO:0000313" key="4">
    <source>
        <dbReference type="Proteomes" id="UP000597338"/>
    </source>
</evidence>
<dbReference type="PANTHER" id="PTHR42760:SF133">
    <property type="entry name" value="3-OXOACYL-[ACYL-CARRIER-PROTEIN] REDUCTASE"/>
    <property type="match status" value="1"/>
</dbReference>
<dbReference type="Gene3D" id="3.40.50.720">
    <property type="entry name" value="NAD(P)-binding Rossmann-like Domain"/>
    <property type="match status" value="1"/>
</dbReference>
<gene>
    <name evidence="3" type="ORF">GCM10011386_27910</name>
</gene>
<dbReference type="InterPro" id="IPR002347">
    <property type="entry name" value="SDR_fam"/>
</dbReference>
<dbReference type="PROSITE" id="PS00061">
    <property type="entry name" value="ADH_SHORT"/>
    <property type="match status" value="1"/>
</dbReference>
<dbReference type="CDD" id="cd05233">
    <property type="entry name" value="SDR_c"/>
    <property type="match status" value="1"/>
</dbReference>
<proteinExistence type="inferred from homology"/>
<dbReference type="InterPro" id="IPR036291">
    <property type="entry name" value="NAD(P)-bd_dom_sf"/>
</dbReference>
<reference evidence="4" key="1">
    <citation type="journal article" date="2019" name="Int. J. Syst. Evol. Microbiol.">
        <title>The Global Catalogue of Microorganisms (GCM) 10K type strain sequencing project: providing services to taxonomists for standard genome sequencing and annotation.</title>
        <authorList>
            <consortium name="The Broad Institute Genomics Platform"/>
            <consortium name="The Broad Institute Genome Sequencing Center for Infectious Disease"/>
            <person name="Wu L."/>
            <person name="Ma J."/>
        </authorList>
    </citation>
    <scope>NUCLEOTIDE SEQUENCE [LARGE SCALE GENOMIC DNA]</scope>
    <source>
        <strain evidence="4">CGMCC 1.15342</strain>
    </source>
</reference>
<organism evidence="3 4">
    <name type="scientific">Parapedobacter defluvii</name>
    <dbReference type="NCBI Taxonomy" id="2045106"/>
    <lineage>
        <taxon>Bacteria</taxon>
        <taxon>Pseudomonadati</taxon>
        <taxon>Bacteroidota</taxon>
        <taxon>Sphingobacteriia</taxon>
        <taxon>Sphingobacteriales</taxon>
        <taxon>Sphingobacteriaceae</taxon>
        <taxon>Parapedobacter</taxon>
    </lineage>
</organism>
<evidence type="ECO:0000256" key="2">
    <source>
        <dbReference type="ARBA" id="ARBA00023002"/>
    </source>
</evidence>
<dbReference type="PRINTS" id="PR00081">
    <property type="entry name" value="GDHRDH"/>
</dbReference>
<comment type="similarity">
    <text evidence="1">Belongs to the short-chain dehydrogenases/reductases (SDR) family.</text>
</comment>